<dbReference type="Proteomes" id="UP000305948">
    <property type="component" value="Unassembled WGS sequence"/>
</dbReference>
<protein>
    <submittedName>
        <fullName evidence="2">Rds1 protein</fullName>
    </submittedName>
</protein>
<dbReference type="PANTHER" id="PTHR38705">
    <property type="entry name" value="PROTEIN RDS1"/>
    <property type="match status" value="1"/>
</dbReference>
<keyword evidence="3" id="KW-1185">Reference proteome</keyword>
<gene>
    <name evidence="2" type="ORF">OE88DRAFT_1074526</name>
</gene>
<accession>A0A5C3MM13</accession>
<name>A0A5C3MM13_9AGAM</name>
<evidence type="ECO:0000256" key="1">
    <source>
        <dbReference type="SAM" id="SignalP"/>
    </source>
</evidence>
<evidence type="ECO:0000313" key="3">
    <source>
        <dbReference type="Proteomes" id="UP000305948"/>
    </source>
</evidence>
<dbReference type="Pfam" id="PF13668">
    <property type="entry name" value="Ferritin_2"/>
    <property type="match status" value="1"/>
</dbReference>
<reference evidence="2 3" key="1">
    <citation type="journal article" date="2019" name="Nat. Ecol. Evol.">
        <title>Megaphylogeny resolves global patterns of mushroom evolution.</title>
        <authorList>
            <person name="Varga T."/>
            <person name="Krizsan K."/>
            <person name="Foldi C."/>
            <person name="Dima B."/>
            <person name="Sanchez-Garcia M."/>
            <person name="Sanchez-Ramirez S."/>
            <person name="Szollosi G.J."/>
            <person name="Szarkandi J.G."/>
            <person name="Papp V."/>
            <person name="Albert L."/>
            <person name="Andreopoulos W."/>
            <person name="Angelini C."/>
            <person name="Antonin V."/>
            <person name="Barry K.W."/>
            <person name="Bougher N.L."/>
            <person name="Buchanan P."/>
            <person name="Buyck B."/>
            <person name="Bense V."/>
            <person name="Catcheside P."/>
            <person name="Chovatia M."/>
            <person name="Cooper J."/>
            <person name="Damon W."/>
            <person name="Desjardin D."/>
            <person name="Finy P."/>
            <person name="Geml J."/>
            <person name="Haridas S."/>
            <person name="Hughes K."/>
            <person name="Justo A."/>
            <person name="Karasinski D."/>
            <person name="Kautmanova I."/>
            <person name="Kiss B."/>
            <person name="Kocsube S."/>
            <person name="Kotiranta H."/>
            <person name="LaButti K.M."/>
            <person name="Lechner B.E."/>
            <person name="Liimatainen K."/>
            <person name="Lipzen A."/>
            <person name="Lukacs Z."/>
            <person name="Mihaltcheva S."/>
            <person name="Morgado L.N."/>
            <person name="Niskanen T."/>
            <person name="Noordeloos M.E."/>
            <person name="Ohm R.A."/>
            <person name="Ortiz-Santana B."/>
            <person name="Ovrebo C."/>
            <person name="Racz N."/>
            <person name="Riley R."/>
            <person name="Savchenko A."/>
            <person name="Shiryaev A."/>
            <person name="Soop K."/>
            <person name="Spirin V."/>
            <person name="Szebenyi C."/>
            <person name="Tomsovsky M."/>
            <person name="Tulloss R.E."/>
            <person name="Uehling J."/>
            <person name="Grigoriev I.V."/>
            <person name="Vagvolgyi C."/>
            <person name="Papp T."/>
            <person name="Martin F.M."/>
            <person name="Miettinen O."/>
            <person name="Hibbett D.S."/>
            <person name="Nagy L.G."/>
        </authorList>
    </citation>
    <scope>NUCLEOTIDE SEQUENCE [LARGE SCALE GENOMIC DNA]</scope>
    <source>
        <strain evidence="2 3">OMC1185</strain>
    </source>
</reference>
<feature type="chain" id="PRO_5023104931" evidence="1">
    <location>
        <begin position="19"/>
        <end position="370"/>
    </location>
</feature>
<dbReference type="EMBL" id="ML213535">
    <property type="protein sequence ID" value="TFK45927.1"/>
    <property type="molecule type" value="Genomic_DNA"/>
</dbReference>
<keyword evidence="1" id="KW-0732">Signal</keyword>
<dbReference type="PANTHER" id="PTHR38705:SF1">
    <property type="entry name" value="PROTEIN RDS1"/>
    <property type="match status" value="1"/>
</dbReference>
<sequence length="370" mass="40160">MIGCILLTPLLLSSLAAAAPAATSAAPIYPSPSALSSAPGGAIQLDPTPIYNATTDFDYQSLQLGLHQEYIELDLFHYALTKFSDEEWDAEGIDAADRFLIQHMADQEVGHATVISNILGASAAKPCTYQYPFNTVREFVDFCQKLTRWGEAGVYGFLEHLQNRASANLVLQSITQEARQQMSFRQFEGLFPYPEWFTTGITQSMQWTLLAPYITSCPAENPHLNWTNLPALNITNDPTQTILSLNNTADISTNVSSVTAPGYEVHLVWDAPGKSVGPNASYATKTLAGAPQYAAWIAQLNVTYTELYNVLGNSAYTVQPNGTVFGPGSAAIVNGTQFILITDSNPYITPANMSYLDPHVVAGPAMYQAD</sequence>
<dbReference type="OrthoDB" id="2098436at2759"/>
<organism evidence="2 3">
    <name type="scientific">Heliocybe sulcata</name>
    <dbReference type="NCBI Taxonomy" id="5364"/>
    <lineage>
        <taxon>Eukaryota</taxon>
        <taxon>Fungi</taxon>
        <taxon>Dikarya</taxon>
        <taxon>Basidiomycota</taxon>
        <taxon>Agaricomycotina</taxon>
        <taxon>Agaricomycetes</taxon>
        <taxon>Gloeophyllales</taxon>
        <taxon>Gloeophyllaceae</taxon>
        <taxon>Heliocybe</taxon>
    </lineage>
</organism>
<dbReference type="STRING" id="5364.A0A5C3MM13"/>
<evidence type="ECO:0000313" key="2">
    <source>
        <dbReference type="EMBL" id="TFK45927.1"/>
    </source>
</evidence>
<feature type="signal peptide" evidence="1">
    <location>
        <begin position="1"/>
        <end position="18"/>
    </location>
</feature>
<proteinExistence type="predicted"/>
<dbReference type="AlphaFoldDB" id="A0A5C3MM13"/>
<dbReference type="InterPro" id="IPR039254">
    <property type="entry name" value="Rds1"/>
</dbReference>